<protein>
    <recommendedName>
        <fullName evidence="2">Lipoprotein</fullName>
    </recommendedName>
</protein>
<dbReference type="Pfam" id="PF13644">
    <property type="entry name" value="DKNYY"/>
    <property type="match status" value="1"/>
</dbReference>
<reference evidence="1" key="1">
    <citation type="submission" date="2018-06" db="EMBL/GenBank/DDBJ databases">
        <authorList>
            <person name="Zhirakovskaya E."/>
        </authorList>
    </citation>
    <scope>NUCLEOTIDE SEQUENCE</scope>
</reference>
<dbReference type="PROSITE" id="PS51257">
    <property type="entry name" value="PROKAR_LIPOPROTEIN"/>
    <property type="match status" value="1"/>
</dbReference>
<dbReference type="InterPro" id="IPR027375">
    <property type="entry name" value="DKNYY"/>
</dbReference>
<evidence type="ECO:0000313" key="1">
    <source>
        <dbReference type="EMBL" id="VAV86225.1"/>
    </source>
</evidence>
<dbReference type="AlphaFoldDB" id="A0A3B0RRN2"/>
<gene>
    <name evidence="1" type="ORF">MNBD_BACTEROID02-877</name>
</gene>
<dbReference type="EMBL" id="UOEB01000307">
    <property type="protein sequence ID" value="VAV86225.1"/>
    <property type="molecule type" value="Genomic_DNA"/>
</dbReference>
<accession>A0A3B0RRN2</accession>
<sequence length="207" mass="24281">MKQIKKHILIIFVLTFLISCNSGYQKEKGKWVWISYDEAVGKRVNQIDEHDFESFQILDDENYAKDKNSVFHIRNKIKNADPNYFELIDNGYSKDKYSVYLDDEMVIFANPKSFQLLQFPYSKDDSHVFCGTLPLNLEKSEIEEFKVTNINESMSNTTSSILLSHFVKYNPEYKWLDTLNIDGIIIGKWATGETKNKKFKGFKELKE</sequence>
<name>A0A3B0RRN2_9ZZZZ</name>
<evidence type="ECO:0008006" key="2">
    <source>
        <dbReference type="Google" id="ProtNLM"/>
    </source>
</evidence>
<proteinExistence type="predicted"/>
<organism evidence="1">
    <name type="scientific">hydrothermal vent metagenome</name>
    <dbReference type="NCBI Taxonomy" id="652676"/>
    <lineage>
        <taxon>unclassified sequences</taxon>
        <taxon>metagenomes</taxon>
        <taxon>ecological metagenomes</taxon>
    </lineage>
</organism>